<sequence>EFMHLRHFTHIINLIVSEGFKDLNQLISAIQNAVRYVHSSLVRLVKFKACAEKEKIDYKGLLVLDVPTRWNSIYMILDVAIKFQKAFEKYKEEDDEYLSYFHEDDGGKKKLTTLW</sequence>
<dbReference type="AlphaFoldDB" id="A0A2P5BFG2"/>
<dbReference type="OrthoDB" id="1741548at2759"/>
<protein>
    <submittedName>
        <fullName evidence="1">Ribonuclease H-like domain containing protein</fullName>
    </submittedName>
</protein>
<feature type="non-terminal residue" evidence="1">
    <location>
        <position position="1"/>
    </location>
</feature>
<dbReference type="Proteomes" id="UP000237105">
    <property type="component" value="Unassembled WGS sequence"/>
</dbReference>
<proteinExistence type="predicted"/>
<keyword evidence="2" id="KW-1185">Reference proteome</keyword>
<dbReference type="PANTHER" id="PTHR46481:SF2">
    <property type="entry name" value="BED-TYPE DOMAIN-CONTAINING PROTEIN"/>
    <property type="match status" value="1"/>
</dbReference>
<evidence type="ECO:0000313" key="2">
    <source>
        <dbReference type="Proteomes" id="UP000237105"/>
    </source>
</evidence>
<dbReference type="SUPFAM" id="SSF53098">
    <property type="entry name" value="Ribonuclease H-like"/>
    <property type="match status" value="1"/>
</dbReference>
<evidence type="ECO:0000313" key="1">
    <source>
        <dbReference type="EMBL" id="PON47522.1"/>
    </source>
</evidence>
<dbReference type="InterPro" id="IPR012337">
    <property type="entry name" value="RNaseH-like_sf"/>
</dbReference>
<organism evidence="1 2">
    <name type="scientific">Parasponia andersonii</name>
    <name type="common">Sponia andersonii</name>
    <dbReference type="NCBI Taxonomy" id="3476"/>
    <lineage>
        <taxon>Eukaryota</taxon>
        <taxon>Viridiplantae</taxon>
        <taxon>Streptophyta</taxon>
        <taxon>Embryophyta</taxon>
        <taxon>Tracheophyta</taxon>
        <taxon>Spermatophyta</taxon>
        <taxon>Magnoliopsida</taxon>
        <taxon>eudicotyledons</taxon>
        <taxon>Gunneridae</taxon>
        <taxon>Pentapetalae</taxon>
        <taxon>rosids</taxon>
        <taxon>fabids</taxon>
        <taxon>Rosales</taxon>
        <taxon>Cannabaceae</taxon>
        <taxon>Parasponia</taxon>
    </lineage>
</organism>
<dbReference type="EMBL" id="JXTB01000293">
    <property type="protein sequence ID" value="PON47522.1"/>
    <property type="molecule type" value="Genomic_DNA"/>
</dbReference>
<gene>
    <name evidence="1" type="ORF">PanWU01x14_243770</name>
</gene>
<dbReference type="PANTHER" id="PTHR46481">
    <property type="entry name" value="ZINC FINGER BED DOMAIN-CONTAINING PROTEIN 4"/>
    <property type="match status" value="1"/>
</dbReference>
<comment type="caution">
    <text evidence="1">The sequence shown here is derived from an EMBL/GenBank/DDBJ whole genome shotgun (WGS) entry which is preliminary data.</text>
</comment>
<name>A0A2P5BFG2_PARAD</name>
<dbReference type="STRING" id="3476.A0A2P5BFG2"/>
<accession>A0A2P5BFG2</accession>
<reference evidence="2" key="1">
    <citation type="submission" date="2016-06" db="EMBL/GenBank/DDBJ databases">
        <title>Parallel loss of symbiosis genes in relatives of nitrogen-fixing non-legume Parasponia.</title>
        <authorList>
            <person name="Van Velzen R."/>
            <person name="Holmer R."/>
            <person name="Bu F."/>
            <person name="Rutten L."/>
            <person name="Van Zeijl A."/>
            <person name="Liu W."/>
            <person name="Santuari L."/>
            <person name="Cao Q."/>
            <person name="Sharma T."/>
            <person name="Shen D."/>
            <person name="Roswanjaya Y."/>
            <person name="Wardhani T."/>
            <person name="Kalhor M.S."/>
            <person name="Jansen J."/>
            <person name="Van den Hoogen J."/>
            <person name="Gungor B."/>
            <person name="Hartog M."/>
            <person name="Hontelez J."/>
            <person name="Verver J."/>
            <person name="Yang W.-C."/>
            <person name="Schijlen E."/>
            <person name="Repin R."/>
            <person name="Schilthuizen M."/>
            <person name="Schranz E."/>
            <person name="Heidstra R."/>
            <person name="Miyata K."/>
            <person name="Fedorova E."/>
            <person name="Kohlen W."/>
            <person name="Bisseling T."/>
            <person name="Smit S."/>
            <person name="Geurts R."/>
        </authorList>
    </citation>
    <scope>NUCLEOTIDE SEQUENCE [LARGE SCALE GENOMIC DNA]</scope>
    <source>
        <strain evidence="2">cv. WU1-14</strain>
    </source>
</reference>
<dbReference type="InterPro" id="IPR052035">
    <property type="entry name" value="ZnF_BED_domain_contain"/>
</dbReference>